<sequence>MPTPSIAAWRAGALGLIGLLGLVLPARAQLALEAVERVQFPAPAGDSGGTVSLQAWWYRPPAALAPVSGKDVQKPQPAVLLLHGCGGMLNRRGQPAERMREYAALLNEQGWHALAVDSLTPRGEKELCTQRVGTRKINQNDRRRDALAALQWLAAQPGVDGQRLALLGWSHGGSAVLAASNLRHADVAATKVLPRLSVAFYPGCGSDLRGGYRPATDTLMLVGKADDWTPAAPCQALAAPRSDAAGGREVRVVAYDGAYHGFDSTVPLRLRTDVPNGVYPGQGVHVGGHPVAREQSRKELLAALNKAFGR</sequence>
<name>A0A7X0PJG2_9BURK</name>
<dbReference type="InterPro" id="IPR002925">
    <property type="entry name" value="Dienelactn_hydro"/>
</dbReference>
<dbReference type="Pfam" id="PF01738">
    <property type="entry name" value="DLH"/>
    <property type="match status" value="1"/>
</dbReference>
<organism evidence="3 4">
    <name type="scientific">Acidovorax soli</name>
    <dbReference type="NCBI Taxonomy" id="592050"/>
    <lineage>
        <taxon>Bacteria</taxon>
        <taxon>Pseudomonadati</taxon>
        <taxon>Pseudomonadota</taxon>
        <taxon>Betaproteobacteria</taxon>
        <taxon>Burkholderiales</taxon>
        <taxon>Comamonadaceae</taxon>
        <taxon>Acidovorax</taxon>
    </lineage>
</organism>
<dbReference type="PANTHER" id="PTHR22946">
    <property type="entry name" value="DIENELACTONE HYDROLASE DOMAIN-CONTAINING PROTEIN-RELATED"/>
    <property type="match status" value="1"/>
</dbReference>
<dbReference type="SUPFAM" id="SSF53474">
    <property type="entry name" value="alpha/beta-Hydrolases"/>
    <property type="match status" value="1"/>
</dbReference>
<keyword evidence="4" id="KW-1185">Reference proteome</keyword>
<evidence type="ECO:0000256" key="1">
    <source>
        <dbReference type="ARBA" id="ARBA00022801"/>
    </source>
</evidence>
<dbReference type="AlphaFoldDB" id="A0A7X0PJG2"/>
<dbReference type="InterPro" id="IPR050261">
    <property type="entry name" value="FrsA_esterase"/>
</dbReference>
<protein>
    <submittedName>
        <fullName evidence="3">Dienelactone hydrolase</fullName>
    </submittedName>
</protein>
<comment type="caution">
    <text evidence="3">The sequence shown here is derived from an EMBL/GenBank/DDBJ whole genome shotgun (WGS) entry which is preliminary data.</text>
</comment>
<dbReference type="PANTHER" id="PTHR22946:SF9">
    <property type="entry name" value="POLYKETIDE TRANSFERASE AF380"/>
    <property type="match status" value="1"/>
</dbReference>
<evidence type="ECO:0000259" key="2">
    <source>
        <dbReference type="Pfam" id="PF01738"/>
    </source>
</evidence>
<keyword evidence="1 3" id="KW-0378">Hydrolase</keyword>
<dbReference type="GO" id="GO:0052689">
    <property type="term" value="F:carboxylic ester hydrolase activity"/>
    <property type="evidence" value="ECO:0007669"/>
    <property type="project" value="UniProtKB-ARBA"/>
</dbReference>
<reference evidence="3 4" key="1">
    <citation type="submission" date="2020-08" db="EMBL/GenBank/DDBJ databases">
        <title>Functional genomics of gut bacteria from endangered species of beetles.</title>
        <authorList>
            <person name="Carlos-Shanley C."/>
        </authorList>
    </citation>
    <scope>NUCLEOTIDE SEQUENCE [LARGE SCALE GENOMIC DNA]</scope>
    <source>
        <strain evidence="3 4">S00198</strain>
    </source>
</reference>
<dbReference type="RefSeq" id="WP_184863698.1">
    <property type="nucleotide sequence ID" value="NZ_JACHLK010000016.1"/>
</dbReference>
<evidence type="ECO:0000313" key="3">
    <source>
        <dbReference type="EMBL" id="MBB6563065.1"/>
    </source>
</evidence>
<dbReference type="EMBL" id="JACHLK010000016">
    <property type="protein sequence ID" value="MBB6563065.1"/>
    <property type="molecule type" value="Genomic_DNA"/>
</dbReference>
<proteinExistence type="predicted"/>
<dbReference type="Gene3D" id="3.40.50.1820">
    <property type="entry name" value="alpha/beta hydrolase"/>
    <property type="match status" value="1"/>
</dbReference>
<dbReference type="Proteomes" id="UP000575083">
    <property type="component" value="Unassembled WGS sequence"/>
</dbReference>
<evidence type="ECO:0000313" key="4">
    <source>
        <dbReference type="Proteomes" id="UP000575083"/>
    </source>
</evidence>
<accession>A0A7X0PJG2</accession>
<dbReference type="InterPro" id="IPR029058">
    <property type="entry name" value="AB_hydrolase_fold"/>
</dbReference>
<gene>
    <name evidence="3" type="ORF">HNP48_005782</name>
</gene>
<feature type="domain" description="Dienelactone hydrolase" evidence="2">
    <location>
        <begin position="73"/>
        <end position="264"/>
    </location>
</feature>